<comment type="caution">
    <text evidence="2">The sequence shown here is derived from an EMBL/GenBank/DDBJ whole genome shotgun (WGS) entry which is preliminary data.</text>
</comment>
<keyword evidence="3" id="KW-1185">Reference proteome</keyword>
<dbReference type="Proteomes" id="UP000474758">
    <property type="component" value="Unassembled WGS sequence"/>
</dbReference>
<organism evidence="2 3">
    <name type="scientific">Paragemmobacter kunshanensis</name>
    <dbReference type="NCBI Taxonomy" id="2583234"/>
    <lineage>
        <taxon>Bacteria</taxon>
        <taxon>Pseudomonadati</taxon>
        <taxon>Pseudomonadota</taxon>
        <taxon>Alphaproteobacteria</taxon>
        <taxon>Rhodobacterales</taxon>
        <taxon>Paracoccaceae</taxon>
        <taxon>Paragemmobacter</taxon>
    </lineage>
</organism>
<proteinExistence type="predicted"/>
<dbReference type="RefSeq" id="WP_165048725.1">
    <property type="nucleotide sequence ID" value="NZ_JAALFE010000006.1"/>
</dbReference>
<evidence type="ECO:0008006" key="4">
    <source>
        <dbReference type="Google" id="ProtNLM"/>
    </source>
</evidence>
<reference evidence="2 3" key="1">
    <citation type="submission" date="2020-02" db="EMBL/GenBank/DDBJ databases">
        <title>Rhodobacter translucens sp. nov., a novel bacterium isolated from activated sludge.</title>
        <authorList>
            <person name="Liu J."/>
        </authorList>
    </citation>
    <scope>NUCLEOTIDE SEQUENCE [LARGE SCALE GENOMIC DNA]</scope>
    <source>
        <strain evidence="2 3">HX-7-19</strain>
    </source>
</reference>
<gene>
    <name evidence="2" type="ORF">G5V65_07970</name>
</gene>
<feature type="transmembrane region" description="Helical" evidence="1">
    <location>
        <begin position="171"/>
        <end position="189"/>
    </location>
</feature>
<feature type="transmembrane region" description="Helical" evidence="1">
    <location>
        <begin position="44"/>
        <end position="63"/>
    </location>
</feature>
<evidence type="ECO:0000313" key="3">
    <source>
        <dbReference type="Proteomes" id="UP000474758"/>
    </source>
</evidence>
<name>A0A6M1U703_9RHOB</name>
<evidence type="ECO:0000313" key="2">
    <source>
        <dbReference type="EMBL" id="NGQ90833.1"/>
    </source>
</evidence>
<feature type="transmembrane region" description="Helical" evidence="1">
    <location>
        <begin position="70"/>
        <end position="88"/>
    </location>
</feature>
<sequence length="190" mass="19141">MTLVELGLALTVLLLTPGPTNTLMLMAGAERGLARALWLIPVELAAYLAVVLPLALLAEGLAAQMGILRPVVAVLAGLWVLYLAWTLWRPERGIGPAATVTGARLAVTTLLNPKGLIIGLVLLPAAGATGAALGVLAVAVCAVAACWAAFGAGMGRAAGPDAAIPSLWRRVAAIWLAGLSVMIMAGGVAA</sequence>
<protein>
    <recommendedName>
        <fullName evidence="4">LysE family transporter</fullName>
    </recommendedName>
</protein>
<dbReference type="EMBL" id="JAALFE010000006">
    <property type="protein sequence ID" value="NGQ90833.1"/>
    <property type="molecule type" value="Genomic_DNA"/>
</dbReference>
<accession>A0A6M1U703</accession>
<feature type="transmembrane region" description="Helical" evidence="1">
    <location>
        <begin position="117"/>
        <end position="150"/>
    </location>
</feature>
<evidence type="ECO:0000256" key="1">
    <source>
        <dbReference type="SAM" id="Phobius"/>
    </source>
</evidence>
<keyword evidence="1" id="KW-0472">Membrane</keyword>
<dbReference type="AlphaFoldDB" id="A0A6M1U703"/>
<keyword evidence="1" id="KW-0812">Transmembrane</keyword>
<keyword evidence="1" id="KW-1133">Transmembrane helix</keyword>